<reference evidence="1 2" key="1">
    <citation type="submission" date="2021-07" db="EMBL/GenBank/DDBJ databases">
        <title>Novel Helicobacter sp. Isolated from a cat.</title>
        <authorList>
            <person name="Rimbara E."/>
            <person name="Suzuki M."/>
        </authorList>
    </citation>
    <scope>NUCLEOTIDE SEQUENCE [LARGE SCALE GENOMIC DNA]</scope>
    <source>
        <strain evidence="2">NHP19-012</strain>
    </source>
</reference>
<proteinExistence type="predicted"/>
<protein>
    <submittedName>
        <fullName evidence="1">Uncharacterized protein</fullName>
    </submittedName>
</protein>
<organism evidence="1 2">
    <name type="scientific">Helicobacter gastrofelis</name>
    <dbReference type="NCBI Taxonomy" id="2849642"/>
    <lineage>
        <taxon>Bacteria</taxon>
        <taxon>Pseudomonadati</taxon>
        <taxon>Campylobacterota</taxon>
        <taxon>Epsilonproteobacteria</taxon>
        <taxon>Campylobacterales</taxon>
        <taxon>Helicobacteraceae</taxon>
        <taxon>Helicobacter</taxon>
    </lineage>
</organism>
<name>A0ABN6I7R4_9HELI</name>
<dbReference type="EMBL" id="AP024819">
    <property type="protein sequence ID" value="BCZ19523.1"/>
    <property type="molecule type" value="Genomic_DNA"/>
</dbReference>
<gene>
    <name evidence="1" type="ORF">NHP190012_11650</name>
</gene>
<sequence length="58" mass="6881">MYKTTDRNNGRKINYGKFIIMQTEIANISQMQWGRPTKETGPKHITHKQYRAIAKETR</sequence>
<dbReference type="Proteomes" id="UP000826146">
    <property type="component" value="Chromosome"/>
</dbReference>
<evidence type="ECO:0000313" key="2">
    <source>
        <dbReference type="Proteomes" id="UP000826146"/>
    </source>
</evidence>
<keyword evidence="2" id="KW-1185">Reference proteome</keyword>
<evidence type="ECO:0000313" key="1">
    <source>
        <dbReference type="EMBL" id="BCZ19523.1"/>
    </source>
</evidence>
<accession>A0ABN6I7R4</accession>
<dbReference type="RefSeq" id="WP_221271306.1">
    <property type="nucleotide sequence ID" value="NZ_AP024819.1"/>
</dbReference>